<reference evidence="5 6" key="1">
    <citation type="submission" date="2018-02" db="EMBL/GenBank/DDBJ databases">
        <title>Draft genome of wild Prunus yedoensis var. nudiflora.</title>
        <authorList>
            <person name="Baek S."/>
            <person name="Kim J.-H."/>
            <person name="Choi K."/>
            <person name="Kim G.-B."/>
            <person name="Cho A."/>
            <person name="Jang H."/>
            <person name="Shin C.-H."/>
            <person name="Yu H.-J."/>
            <person name="Mun J.-H."/>
        </authorList>
    </citation>
    <scope>NUCLEOTIDE SEQUENCE [LARGE SCALE GENOMIC DNA]</scope>
    <source>
        <strain evidence="6">cv. Jeju island</strain>
        <tissue evidence="5">Leaf</tissue>
    </source>
</reference>
<evidence type="ECO:0000256" key="2">
    <source>
        <dbReference type="PROSITE-ProRule" id="PRU00176"/>
    </source>
</evidence>
<organism evidence="5 6">
    <name type="scientific">Prunus yedoensis var. nudiflora</name>
    <dbReference type="NCBI Taxonomy" id="2094558"/>
    <lineage>
        <taxon>Eukaryota</taxon>
        <taxon>Viridiplantae</taxon>
        <taxon>Streptophyta</taxon>
        <taxon>Embryophyta</taxon>
        <taxon>Tracheophyta</taxon>
        <taxon>Spermatophyta</taxon>
        <taxon>Magnoliopsida</taxon>
        <taxon>eudicotyledons</taxon>
        <taxon>Gunneridae</taxon>
        <taxon>Pentapetalae</taxon>
        <taxon>rosids</taxon>
        <taxon>fabids</taxon>
        <taxon>Rosales</taxon>
        <taxon>Rosaceae</taxon>
        <taxon>Amygdaloideae</taxon>
        <taxon>Amygdaleae</taxon>
        <taxon>Prunus</taxon>
    </lineage>
</organism>
<feature type="domain" description="RRM" evidence="4">
    <location>
        <begin position="1"/>
        <end position="51"/>
    </location>
</feature>
<evidence type="ECO:0000313" key="5">
    <source>
        <dbReference type="EMBL" id="PQQ04326.1"/>
    </source>
</evidence>
<protein>
    <submittedName>
        <fullName evidence="5">Branchpoint-bridging protein</fullName>
    </submittedName>
</protein>
<dbReference type="STRING" id="2094558.A0A314ZQM5"/>
<keyword evidence="6" id="KW-1185">Reference proteome</keyword>
<gene>
    <name evidence="5" type="ORF">Pyn_31239</name>
</gene>
<dbReference type="Pfam" id="PF00076">
    <property type="entry name" value="RRM_1"/>
    <property type="match status" value="1"/>
</dbReference>
<dbReference type="EMBL" id="PJQY01001247">
    <property type="protein sequence ID" value="PQQ04326.1"/>
    <property type="molecule type" value="Genomic_DNA"/>
</dbReference>
<dbReference type="InterPro" id="IPR052462">
    <property type="entry name" value="SLIRP/GR-RBP-like"/>
</dbReference>
<dbReference type="Proteomes" id="UP000250321">
    <property type="component" value="Unassembled WGS sequence"/>
</dbReference>
<evidence type="ECO:0000256" key="1">
    <source>
        <dbReference type="ARBA" id="ARBA00022884"/>
    </source>
</evidence>
<evidence type="ECO:0000313" key="6">
    <source>
        <dbReference type="Proteomes" id="UP000250321"/>
    </source>
</evidence>
<comment type="caution">
    <text evidence="5">The sequence shown here is derived from an EMBL/GenBank/DDBJ whole genome shotgun (WGS) entry which is preliminary data.</text>
</comment>
<feature type="compositionally biased region" description="Pro residues" evidence="3">
    <location>
        <begin position="104"/>
        <end position="130"/>
    </location>
</feature>
<accession>A0A314ZQM5</accession>
<feature type="region of interest" description="Disordered" evidence="3">
    <location>
        <begin position="51"/>
        <end position="130"/>
    </location>
</feature>
<dbReference type="InterPro" id="IPR012677">
    <property type="entry name" value="Nucleotide-bd_a/b_plait_sf"/>
</dbReference>
<dbReference type="InterPro" id="IPR035979">
    <property type="entry name" value="RBD_domain_sf"/>
</dbReference>
<dbReference type="Gene3D" id="3.30.70.330">
    <property type="match status" value="1"/>
</dbReference>
<evidence type="ECO:0000256" key="3">
    <source>
        <dbReference type="SAM" id="MobiDB-lite"/>
    </source>
</evidence>
<sequence length="154" mass="16142">MAKVIKDRITGLSKGYGFVKYADVQMANNAITSMNGFRLDQRTIAVRVAGKPPQPAVPPGPPASTMPTYPVSLQPVGAYPSQQFTPGGSLGNAPPTSYAGTPVPWGPPVPPPYAPYAPPPPPPPGSTMYPPPARSTYGCLWCTIPSSPVHHLNP</sequence>
<dbReference type="AlphaFoldDB" id="A0A314ZQM5"/>
<feature type="compositionally biased region" description="Pro residues" evidence="3">
    <location>
        <begin position="52"/>
        <end position="64"/>
    </location>
</feature>
<dbReference type="PANTHER" id="PTHR48027">
    <property type="entry name" value="HETEROGENEOUS NUCLEAR RIBONUCLEOPROTEIN 87F-RELATED"/>
    <property type="match status" value="1"/>
</dbReference>
<dbReference type="InterPro" id="IPR000504">
    <property type="entry name" value="RRM_dom"/>
</dbReference>
<dbReference type="GO" id="GO:0003723">
    <property type="term" value="F:RNA binding"/>
    <property type="evidence" value="ECO:0007669"/>
    <property type="project" value="UniProtKB-UniRule"/>
</dbReference>
<keyword evidence="1 2" id="KW-0694">RNA-binding</keyword>
<dbReference type="PROSITE" id="PS50102">
    <property type="entry name" value="RRM"/>
    <property type="match status" value="1"/>
</dbReference>
<evidence type="ECO:0000259" key="4">
    <source>
        <dbReference type="PROSITE" id="PS50102"/>
    </source>
</evidence>
<dbReference type="OrthoDB" id="439808at2759"/>
<proteinExistence type="predicted"/>
<dbReference type="SUPFAM" id="SSF54928">
    <property type="entry name" value="RNA-binding domain, RBD"/>
    <property type="match status" value="1"/>
</dbReference>
<name>A0A314ZQM5_PRUYE</name>